<dbReference type="EMBL" id="OX597819">
    <property type="protein sequence ID" value="CAI9724016.1"/>
    <property type="molecule type" value="Genomic_DNA"/>
</dbReference>
<evidence type="ECO:0000256" key="1">
    <source>
        <dbReference type="SAM" id="MobiDB-lite"/>
    </source>
</evidence>
<gene>
    <name evidence="2" type="ORF">OCTVUL_1B001443</name>
</gene>
<reference evidence="2" key="1">
    <citation type="submission" date="2023-08" db="EMBL/GenBank/DDBJ databases">
        <authorList>
            <person name="Alioto T."/>
            <person name="Alioto T."/>
            <person name="Gomez Garrido J."/>
        </authorList>
    </citation>
    <scope>NUCLEOTIDE SEQUENCE</scope>
</reference>
<protein>
    <submittedName>
        <fullName evidence="2">Uncharacterized protein</fullName>
    </submittedName>
</protein>
<sequence>MSPKCSAASKAFDSEHKHQRKMLTIVEKNTIKEMKNETLNASWKKLWREAVHNYKRVSPDKIHHVVVAKLLGDGFTYMTTEGVNNMIEAHQDPFMDEDLTKMTKSASEKDEEQKDPGEEEVGLSLECFSTLAKNGKRTSKNGTLR</sequence>
<dbReference type="Proteomes" id="UP001162480">
    <property type="component" value="Chromosome 6"/>
</dbReference>
<feature type="region of interest" description="Disordered" evidence="1">
    <location>
        <begin position="99"/>
        <end position="123"/>
    </location>
</feature>
<name>A0AA36AYP8_OCTVU</name>
<evidence type="ECO:0000313" key="2">
    <source>
        <dbReference type="EMBL" id="CAI9724016.1"/>
    </source>
</evidence>
<evidence type="ECO:0000313" key="3">
    <source>
        <dbReference type="Proteomes" id="UP001162480"/>
    </source>
</evidence>
<accession>A0AA36AYP8</accession>
<keyword evidence="3" id="KW-1185">Reference proteome</keyword>
<dbReference type="AlphaFoldDB" id="A0AA36AYP8"/>
<proteinExistence type="predicted"/>
<feature type="compositionally biased region" description="Basic and acidic residues" evidence="1">
    <location>
        <begin position="99"/>
        <end position="116"/>
    </location>
</feature>
<organism evidence="2 3">
    <name type="scientific">Octopus vulgaris</name>
    <name type="common">Common octopus</name>
    <dbReference type="NCBI Taxonomy" id="6645"/>
    <lineage>
        <taxon>Eukaryota</taxon>
        <taxon>Metazoa</taxon>
        <taxon>Spiralia</taxon>
        <taxon>Lophotrochozoa</taxon>
        <taxon>Mollusca</taxon>
        <taxon>Cephalopoda</taxon>
        <taxon>Coleoidea</taxon>
        <taxon>Octopodiformes</taxon>
        <taxon>Octopoda</taxon>
        <taxon>Incirrata</taxon>
        <taxon>Octopodidae</taxon>
        <taxon>Octopus</taxon>
    </lineage>
</organism>